<dbReference type="InterPro" id="IPR011990">
    <property type="entry name" value="TPR-like_helical_dom_sf"/>
</dbReference>
<feature type="signal peptide" evidence="2">
    <location>
        <begin position="1"/>
        <end position="23"/>
    </location>
</feature>
<gene>
    <name evidence="3" type="ORF">BAL341_722</name>
</gene>
<evidence type="ECO:0000256" key="2">
    <source>
        <dbReference type="SAM" id="SignalP"/>
    </source>
</evidence>
<dbReference type="EMBL" id="CAAJGR010000061">
    <property type="protein sequence ID" value="VHO02308.1"/>
    <property type="molecule type" value="Genomic_DNA"/>
</dbReference>
<protein>
    <submittedName>
        <fullName evidence="3">TPR domain protein, putative component of TonB system</fullName>
    </submittedName>
</protein>
<dbReference type="InterPro" id="IPR019734">
    <property type="entry name" value="TPR_rpt"/>
</dbReference>
<keyword evidence="1" id="KW-0802">TPR repeat</keyword>
<accession>A0A486XIF4</accession>
<dbReference type="PROSITE" id="PS51257">
    <property type="entry name" value="PROKAR_LIPOPROTEIN"/>
    <property type="match status" value="1"/>
</dbReference>
<dbReference type="Gene3D" id="1.25.40.10">
    <property type="entry name" value="Tetratricopeptide repeat domain"/>
    <property type="match status" value="1"/>
</dbReference>
<dbReference type="AlphaFoldDB" id="A0A486XIF4"/>
<dbReference type="SMART" id="SM00028">
    <property type="entry name" value="TPR"/>
    <property type="match status" value="2"/>
</dbReference>
<dbReference type="SUPFAM" id="SSF48452">
    <property type="entry name" value="TPR-like"/>
    <property type="match status" value="1"/>
</dbReference>
<dbReference type="Pfam" id="PF13432">
    <property type="entry name" value="TPR_16"/>
    <property type="match status" value="1"/>
</dbReference>
<sequence>MNKLCVFSALLLLAGCSSSPATQQEKSLFQLMAQATNAYNEARLDRAETLYLQVLQRNPNYSEANFKLGNIYSRQGRLDAAVLKYQQALTVDANDGRFWHNLALARVKQAIATLEGAEQHITADSPYFPHLLQLQLQLNKLSGSRHEDAQD</sequence>
<name>A0A486XIF4_9GAMM</name>
<evidence type="ECO:0000313" key="3">
    <source>
        <dbReference type="EMBL" id="VHO02308.1"/>
    </source>
</evidence>
<feature type="chain" id="PRO_5019738629" evidence="2">
    <location>
        <begin position="24"/>
        <end position="151"/>
    </location>
</feature>
<feature type="repeat" description="TPR" evidence="1">
    <location>
        <begin position="62"/>
        <end position="95"/>
    </location>
</feature>
<dbReference type="PROSITE" id="PS50005">
    <property type="entry name" value="TPR"/>
    <property type="match status" value="1"/>
</dbReference>
<organism evidence="3">
    <name type="scientific">Rheinheimera sp. BAL341</name>
    <dbReference type="NCBI Taxonomy" id="1708203"/>
    <lineage>
        <taxon>Bacteria</taxon>
        <taxon>Pseudomonadati</taxon>
        <taxon>Pseudomonadota</taxon>
        <taxon>Gammaproteobacteria</taxon>
        <taxon>Chromatiales</taxon>
        <taxon>Chromatiaceae</taxon>
        <taxon>Rheinheimera</taxon>
    </lineage>
</organism>
<keyword evidence="2" id="KW-0732">Signal</keyword>
<evidence type="ECO:0000256" key="1">
    <source>
        <dbReference type="PROSITE-ProRule" id="PRU00339"/>
    </source>
</evidence>
<reference evidence="3" key="1">
    <citation type="submission" date="2019-04" db="EMBL/GenBank/DDBJ databases">
        <authorList>
            <person name="Brambilla D."/>
        </authorList>
    </citation>
    <scope>NUCLEOTIDE SEQUENCE</scope>
    <source>
        <strain evidence="3">BAL1</strain>
    </source>
</reference>
<proteinExistence type="predicted"/>